<feature type="compositionally biased region" description="Basic and acidic residues" evidence="1">
    <location>
        <begin position="353"/>
        <end position="365"/>
    </location>
</feature>
<dbReference type="Proteomes" id="UP000663879">
    <property type="component" value="Unassembled WGS sequence"/>
</dbReference>
<accession>A0A813PUL4</accession>
<dbReference type="EMBL" id="CAJNOC010000397">
    <property type="protein sequence ID" value="CAF0755650.1"/>
    <property type="molecule type" value="Genomic_DNA"/>
</dbReference>
<evidence type="ECO:0000256" key="1">
    <source>
        <dbReference type="SAM" id="MobiDB-lite"/>
    </source>
</evidence>
<dbReference type="OrthoDB" id="10169895at2759"/>
<organism evidence="2 3">
    <name type="scientific">Brachionus calyciflorus</name>
    <dbReference type="NCBI Taxonomy" id="104777"/>
    <lineage>
        <taxon>Eukaryota</taxon>
        <taxon>Metazoa</taxon>
        <taxon>Spiralia</taxon>
        <taxon>Gnathifera</taxon>
        <taxon>Rotifera</taxon>
        <taxon>Eurotatoria</taxon>
        <taxon>Monogononta</taxon>
        <taxon>Pseudotrocha</taxon>
        <taxon>Ploima</taxon>
        <taxon>Brachionidae</taxon>
        <taxon>Brachionus</taxon>
    </lineage>
</organism>
<reference evidence="2" key="1">
    <citation type="submission" date="2021-02" db="EMBL/GenBank/DDBJ databases">
        <authorList>
            <person name="Nowell W R."/>
        </authorList>
    </citation>
    <scope>NUCLEOTIDE SEQUENCE</scope>
    <source>
        <strain evidence="2">Ploen Becks lab</strain>
    </source>
</reference>
<name>A0A813PUL4_9BILA</name>
<dbReference type="AlphaFoldDB" id="A0A813PUL4"/>
<feature type="compositionally biased region" description="Low complexity" evidence="1">
    <location>
        <begin position="296"/>
        <end position="310"/>
    </location>
</feature>
<evidence type="ECO:0000313" key="3">
    <source>
        <dbReference type="Proteomes" id="UP000663879"/>
    </source>
</evidence>
<keyword evidence="3" id="KW-1185">Reference proteome</keyword>
<comment type="caution">
    <text evidence="2">The sequence shown here is derived from an EMBL/GenBank/DDBJ whole genome shotgun (WGS) entry which is preliminary data.</text>
</comment>
<evidence type="ECO:0000313" key="2">
    <source>
        <dbReference type="EMBL" id="CAF0755650.1"/>
    </source>
</evidence>
<feature type="compositionally biased region" description="Low complexity" evidence="1">
    <location>
        <begin position="318"/>
        <end position="339"/>
    </location>
</feature>
<sequence>MGSCSSKKKNKCCVQCVSVCQPCLPLLPQFPMFPSYPLIDPCNPCPYVPYGFGYVTCLIAYKYLWRGRQDTQKTTVQVISSMHVNNPNRERKRGDDGRLPQIITSVIKSPDVFRKGMDSKAWMTVMETFLKDYDKSEWVRKAISYIENNILKQLDKLDFFINDMENGCDGFKNSFVRVVAPVEATSQNFSSWTKLNEYKQAQNQSISDFGHKVIQLAKSLFPNMENTNYMDKIIQEKISSYKNPLNAHDKNNGFDNAIHIKNPYFTSETESHRNRKNNKLLDNYNYSKNSIENTYQNHHQQQNKNRNWKNGYQKNDFQAPKQQQQQQAQQLLQQTQQKTQQKEPKQQTTETVLNKDSKQESSKEN</sequence>
<gene>
    <name evidence="2" type="ORF">OXX778_LOCUS4157</name>
</gene>
<feature type="region of interest" description="Disordered" evidence="1">
    <location>
        <begin position="295"/>
        <end position="365"/>
    </location>
</feature>
<protein>
    <submittedName>
        <fullName evidence="2">Uncharacterized protein</fullName>
    </submittedName>
</protein>
<proteinExistence type="predicted"/>